<sequence length="104" mass="11559">MTTTPHDALFKAAFEHPEHAAELLRSLLPASICAAVDLSTLTHEPGTFIDPNLSHQHSDLLFRAQLTNSATSIYFYFLLEHQSTLDRFAARVLFADSLEAVFAD</sequence>
<evidence type="ECO:0000313" key="3">
    <source>
        <dbReference type="Proteomes" id="UP000031599"/>
    </source>
</evidence>
<proteinExistence type="predicted"/>
<accession>A0A0C2DI10</accession>
<protein>
    <submittedName>
        <fullName evidence="2">Mobile element protein</fullName>
    </submittedName>
</protein>
<organism evidence="2 3">
    <name type="scientific">Enhygromyxa salina</name>
    <dbReference type="NCBI Taxonomy" id="215803"/>
    <lineage>
        <taxon>Bacteria</taxon>
        <taxon>Pseudomonadati</taxon>
        <taxon>Myxococcota</taxon>
        <taxon>Polyangia</taxon>
        <taxon>Nannocystales</taxon>
        <taxon>Nannocystaceae</taxon>
        <taxon>Enhygromyxa</taxon>
    </lineage>
</organism>
<dbReference type="PANTHER" id="PTHR34611:SF2">
    <property type="entry name" value="INACTIVE RECOMBINATION-PROMOTING NUCLEASE-LIKE PROTEIN RPNE-RELATED"/>
    <property type="match status" value="1"/>
</dbReference>
<dbReference type="InterPro" id="IPR006842">
    <property type="entry name" value="Transposase_31"/>
</dbReference>
<gene>
    <name evidence="2" type="ORF">DB30_03873</name>
</gene>
<dbReference type="GO" id="GO:1990238">
    <property type="term" value="F:double-stranded DNA endonuclease activity"/>
    <property type="evidence" value="ECO:0007669"/>
    <property type="project" value="TreeGrafter"/>
</dbReference>
<dbReference type="PANTHER" id="PTHR34611">
    <property type="match status" value="1"/>
</dbReference>
<evidence type="ECO:0000259" key="1">
    <source>
        <dbReference type="Pfam" id="PF04754"/>
    </source>
</evidence>
<name>A0A0C2DI10_9BACT</name>
<comment type="caution">
    <text evidence="2">The sequence shown here is derived from an EMBL/GenBank/DDBJ whole genome shotgun (WGS) entry which is preliminary data.</text>
</comment>
<evidence type="ECO:0000313" key="2">
    <source>
        <dbReference type="EMBL" id="KIG19317.1"/>
    </source>
</evidence>
<dbReference type="EMBL" id="JMCC02000003">
    <property type="protein sequence ID" value="KIG19317.1"/>
    <property type="molecule type" value="Genomic_DNA"/>
</dbReference>
<dbReference type="RefSeq" id="WP_052546229.1">
    <property type="nucleotide sequence ID" value="NZ_JMCC02000003.1"/>
</dbReference>
<feature type="domain" description="Transposase (putative) YhgA-like" evidence="1">
    <location>
        <begin position="4"/>
        <end position="91"/>
    </location>
</feature>
<dbReference type="Proteomes" id="UP000031599">
    <property type="component" value="Unassembled WGS sequence"/>
</dbReference>
<dbReference type="GO" id="GO:0006310">
    <property type="term" value="P:DNA recombination"/>
    <property type="evidence" value="ECO:0007669"/>
    <property type="project" value="TreeGrafter"/>
</dbReference>
<reference evidence="2 3" key="1">
    <citation type="submission" date="2014-12" db="EMBL/GenBank/DDBJ databases">
        <title>Genome assembly of Enhygromyxa salina DSM 15201.</title>
        <authorList>
            <person name="Sharma G."/>
            <person name="Subramanian S."/>
        </authorList>
    </citation>
    <scope>NUCLEOTIDE SEQUENCE [LARGE SCALE GENOMIC DNA]</scope>
    <source>
        <strain evidence="2 3">DSM 15201</strain>
    </source>
</reference>
<dbReference type="Pfam" id="PF04754">
    <property type="entry name" value="Transposase_31"/>
    <property type="match status" value="1"/>
</dbReference>
<dbReference type="InterPro" id="IPR051699">
    <property type="entry name" value="Rpn/YhgA-like_nuclease"/>
</dbReference>
<dbReference type="AlphaFoldDB" id="A0A0C2DI10"/>